<dbReference type="AlphaFoldDB" id="A0A165GG51"/>
<dbReference type="Pfam" id="PF00226">
    <property type="entry name" value="DnaJ"/>
    <property type="match status" value="1"/>
</dbReference>
<feature type="compositionally biased region" description="Basic and acidic residues" evidence="1">
    <location>
        <begin position="310"/>
        <end position="337"/>
    </location>
</feature>
<organism evidence="3 4">
    <name type="scientific">Xylona heveae (strain CBS 132557 / TC161)</name>
    <dbReference type="NCBI Taxonomy" id="1328760"/>
    <lineage>
        <taxon>Eukaryota</taxon>
        <taxon>Fungi</taxon>
        <taxon>Dikarya</taxon>
        <taxon>Ascomycota</taxon>
        <taxon>Pezizomycotina</taxon>
        <taxon>Xylonomycetes</taxon>
        <taxon>Xylonales</taxon>
        <taxon>Xylonaceae</taxon>
        <taxon>Xylona</taxon>
    </lineage>
</organism>
<dbReference type="GO" id="GO:0005737">
    <property type="term" value="C:cytoplasm"/>
    <property type="evidence" value="ECO:0007669"/>
    <property type="project" value="TreeGrafter"/>
</dbReference>
<feature type="compositionally biased region" description="Polar residues" evidence="1">
    <location>
        <begin position="368"/>
        <end position="377"/>
    </location>
</feature>
<proteinExistence type="predicted"/>
<dbReference type="InterPro" id="IPR001623">
    <property type="entry name" value="DnaJ_domain"/>
</dbReference>
<dbReference type="CDD" id="cd06257">
    <property type="entry name" value="DnaJ"/>
    <property type="match status" value="1"/>
</dbReference>
<dbReference type="PROSITE" id="PS00636">
    <property type="entry name" value="DNAJ_1"/>
    <property type="match status" value="1"/>
</dbReference>
<dbReference type="GeneID" id="28894377"/>
<feature type="compositionally biased region" description="Low complexity" evidence="1">
    <location>
        <begin position="524"/>
        <end position="541"/>
    </location>
</feature>
<dbReference type="InterPro" id="IPR018253">
    <property type="entry name" value="DnaJ_domain_CS"/>
</dbReference>
<feature type="compositionally biased region" description="Basic and acidic residues" evidence="1">
    <location>
        <begin position="290"/>
        <end position="301"/>
    </location>
</feature>
<feature type="compositionally biased region" description="Basic and acidic residues" evidence="1">
    <location>
        <begin position="229"/>
        <end position="272"/>
    </location>
</feature>
<feature type="compositionally biased region" description="Basic and acidic residues" evidence="1">
    <location>
        <begin position="159"/>
        <end position="217"/>
    </location>
</feature>
<feature type="compositionally biased region" description="Basic and acidic residues" evidence="1">
    <location>
        <begin position="136"/>
        <end position="146"/>
    </location>
</feature>
<feature type="domain" description="J" evidence="2">
    <location>
        <begin position="8"/>
        <end position="76"/>
    </location>
</feature>
<feature type="compositionally biased region" description="Polar residues" evidence="1">
    <location>
        <begin position="411"/>
        <end position="424"/>
    </location>
</feature>
<protein>
    <submittedName>
        <fullName evidence="3">DnaJ-domain-containing protein</fullName>
    </submittedName>
</protein>
<name>A0A165GG51_XYLHT</name>
<evidence type="ECO:0000313" key="3">
    <source>
        <dbReference type="EMBL" id="KZF22140.1"/>
    </source>
</evidence>
<feature type="compositionally biased region" description="Basic and acidic residues" evidence="1">
    <location>
        <begin position="108"/>
        <end position="128"/>
    </location>
</feature>
<dbReference type="PRINTS" id="PR00625">
    <property type="entry name" value="JDOMAIN"/>
</dbReference>
<dbReference type="SUPFAM" id="SSF46565">
    <property type="entry name" value="Chaperone J-domain"/>
    <property type="match status" value="1"/>
</dbReference>
<evidence type="ECO:0000259" key="2">
    <source>
        <dbReference type="PROSITE" id="PS50076"/>
    </source>
</evidence>
<gene>
    <name evidence="3" type="ORF">L228DRAFT_147121</name>
</gene>
<accession>A0A165GG51</accession>
<evidence type="ECO:0000256" key="1">
    <source>
        <dbReference type="SAM" id="MobiDB-lite"/>
    </source>
</evidence>
<dbReference type="STRING" id="1328760.A0A165GG51"/>
<dbReference type="SMART" id="SM00271">
    <property type="entry name" value="DnaJ"/>
    <property type="match status" value="1"/>
</dbReference>
<feature type="compositionally biased region" description="Polar residues" evidence="1">
    <location>
        <begin position="393"/>
        <end position="402"/>
    </location>
</feature>
<dbReference type="RefSeq" id="XP_018187695.1">
    <property type="nucleotide sequence ID" value="XM_018329240.1"/>
</dbReference>
<reference evidence="3 4" key="1">
    <citation type="journal article" date="2016" name="Fungal Biol.">
        <title>The genome of Xylona heveae provides a window into fungal endophytism.</title>
        <authorList>
            <person name="Gazis R."/>
            <person name="Kuo A."/>
            <person name="Riley R."/>
            <person name="LaButti K."/>
            <person name="Lipzen A."/>
            <person name="Lin J."/>
            <person name="Amirebrahimi M."/>
            <person name="Hesse C.N."/>
            <person name="Spatafora J.W."/>
            <person name="Henrissat B."/>
            <person name="Hainaut M."/>
            <person name="Grigoriev I.V."/>
            <person name="Hibbett D.S."/>
        </authorList>
    </citation>
    <scope>NUCLEOTIDE SEQUENCE [LARGE SCALE GENOMIC DNA]</scope>
    <source>
        <strain evidence="3 4">TC161</strain>
    </source>
</reference>
<feature type="region of interest" description="Disordered" evidence="1">
    <location>
        <begin position="637"/>
        <end position="656"/>
    </location>
</feature>
<dbReference type="InParanoid" id="A0A165GG51"/>
<dbReference type="PANTHER" id="PTHR44144:SF1">
    <property type="entry name" value="DNAJ HOMOLOG SUBFAMILY C MEMBER 9"/>
    <property type="match status" value="1"/>
</dbReference>
<dbReference type="GO" id="GO:0005634">
    <property type="term" value="C:nucleus"/>
    <property type="evidence" value="ECO:0007669"/>
    <property type="project" value="TreeGrafter"/>
</dbReference>
<dbReference type="Proteomes" id="UP000076632">
    <property type="component" value="Unassembled WGS sequence"/>
</dbReference>
<feature type="compositionally biased region" description="Low complexity" evidence="1">
    <location>
        <begin position="561"/>
        <end position="578"/>
    </location>
</feature>
<dbReference type="GO" id="GO:0031072">
    <property type="term" value="F:heat shock protein binding"/>
    <property type="evidence" value="ECO:0007669"/>
    <property type="project" value="TreeGrafter"/>
</dbReference>
<feature type="region of interest" description="Disordered" evidence="1">
    <location>
        <begin position="101"/>
        <end position="628"/>
    </location>
</feature>
<evidence type="ECO:0000313" key="4">
    <source>
        <dbReference type="Proteomes" id="UP000076632"/>
    </source>
</evidence>
<dbReference type="OrthoDB" id="10250354at2759"/>
<dbReference type="EMBL" id="KV407459">
    <property type="protein sequence ID" value="KZF22140.1"/>
    <property type="molecule type" value="Genomic_DNA"/>
</dbReference>
<sequence>MSSQLPPDPYKILGVSKDASLATVRTAYRKLVLQCHPDKVQNEALRSQKIDEFQRVQQAYETLSDDQKRQQYDQQVKLAELRKETTQRRGPIIEVRTAAPRASYSYRDSPRTVYEDKKPSRPHEDDIKFSSTQIFEDTRASSRKYDGYSASTRKPQTRMPEERRSTRATEDARGRERERDIERQLKELMREKEKTTYSERKKMRDKERKRDFADKYSKSPYVESDSGSDSDHSYTYRNDRRAEEEGRRERARFAEEAPRSRREREYDDEHARKIYAQESEAFDYIAQSRGARDGRPADPYRGKTSNSYYEMRREPSPPKADARRSSVRPRERVRERAVSPVRASPRDRRGTAEIVDPPSGYTTRKPPTLQTSQSSPASIKIPVNTRPAPAPQRASTMQYQRDSNFEIPAFQRSNTTPITNIGSTSRRKESTPMSGSRLREQDSGYSSHSGYSSPVTPGTSYGREASPNPRYTKYTIVEEPDEYRGGGSHRTVKVVDPDNYRRARSISPPPVRRATVETERPPLATHSSSSARHSTPTRTSSYAYPAEPMSAGSRPPPPPLSRSTSTSTRPSPMTSVPRTAPPLSRGEAARSGRMFGDYDVRYSPKLGPESVSYSYGSNRRGGGPEALARDGAAYLRTSHADMPRHPGMARSETFSY</sequence>
<dbReference type="FunFam" id="1.10.287.110:FF:000073">
    <property type="entry name" value="DnaJ domain protein"/>
    <property type="match status" value="1"/>
</dbReference>
<dbReference type="PROSITE" id="PS50076">
    <property type="entry name" value="DNAJ_2"/>
    <property type="match status" value="1"/>
</dbReference>
<dbReference type="InterPro" id="IPR036869">
    <property type="entry name" value="J_dom_sf"/>
</dbReference>
<dbReference type="OMA" id="TSHVEPI"/>
<feature type="compositionally biased region" description="Low complexity" evidence="1">
    <location>
        <begin position="443"/>
        <end position="453"/>
    </location>
</feature>
<dbReference type="InterPro" id="IPR052594">
    <property type="entry name" value="J_domain-containing_protein"/>
</dbReference>
<dbReference type="Gene3D" id="1.10.287.110">
    <property type="entry name" value="DnaJ domain"/>
    <property type="match status" value="1"/>
</dbReference>
<keyword evidence="4" id="KW-1185">Reference proteome</keyword>
<dbReference type="PANTHER" id="PTHR44144">
    <property type="entry name" value="DNAJ HOMOLOG SUBFAMILY C MEMBER 9"/>
    <property type="match status" value="1"/>
</dbReference>